<feature type="domain" description="PH" evidence="9">
    <location>
        <begin position="59"/>
        <end position="165"/>
    </location>
</feature>
<dbReference type="SMART" id="SM00233">
    <property type="entry name" value="PH"/>
    <property type="match status" value="1"/>
</dbReference>
<dbReference type="SUPFAM" id="SSF56112">
    <property type="entry name" value="Protein kinase-like (PK-like)"/>
    <property type="match status" value="1"/>
</dbReference>
<dbReference type="AlphaFoldDB" id="A0A3R7A8C6"/>
<dbReference type="CDD" id="cd00821">
    <property type="entry name" value="PH"/>
    <property type="match status" value="1"/>
</dbReference>
<dbReference type="InterPro" id="IPR000719">
    <property type="entry name" value="Prot_kinase_dom"/>
</dbReference>
<evidence type="ECO:0000256" key="3">
    <source>
        <dbReference type="ARBA" id="ARBA00022553"/>
    </source>
</evidence>
<dbReference type="InterPro" id="IPR001849">
    <property type="entry name" value="PH_domain"/>
</dbReference>
<evidence type="ECO:0000256" key="4">
    <source>
        <dbReference type="ARBA" id="ARBA00022679"/>
    </source>
</evidence>
<dbReference type="Pfam" id="PF00169">
    <property type="entry name" value="PH"/>
    <property type="match status" value="1"/>
</dbReference>
<dbReference type="SUPFAM" id="SSF50729">
    <property type="entry name" value="PH domain-like"/>
    <property type="match status" value="1"/>
</dbReference>
<evidence type="ECO:0000256" key="5">
    <source>
        <dbReference type="ARBA" id="ARBA00022741"/>
    </source>
</evidence>
<dbReference type="VEuPathDB" id="FungiDB:H257_11802"/>
<dbReference type="SMART" id="SM00220">
    <property type="entry name" value="S_TKc"/>
    <property type="match status" value="1"/>
</dbReference>
<dbReference type="EMBL" id="QUTG01004272">
    <property type="protein sequence ID" value="RHY88701.1"/>
    <property type="molecule type" value="Genomic_DNA"/>
</dbReference>
<evidence type="ECO:0000256" key="7">
    <source>
        <dbReference type="ARBA" id="ARBA00022840"/>
    </source>
</evidence>
<organism evidence="12 13">
    <name type="scientific">Aphanomyces astaci</name>
    <name type="common">Crayfish plague agent</name>
    <dbReference type="NCBI Taxonomy" id="112090"/>
    <lineage>
        <taxon>Eukaryota</taxon>
        <taxon>Sar</taxon>
        <taxon>Stramenopiles</taxon>
        <taxon>Oomycota</taxon>
        <taxon>Saprolegniomycetes</taxon>
        <taxon>Saprolegniales</taxon>
        <taxon>Verrucalvaceae</taxon>
        <taxon>Aphanomyces</taxon>
    </lineage>
</organism>
<dbReference type="PROSITE" id="PS00108">
    <property type="entry name" value="PROTEIN_KINASE_ST"/>
    <property type="match status" value="1"/>
</dbReference>
<dbReference type="InterPro" id="IPR011993">
    <property type="entry name" value="PH-like_dom_sf"/>
</dbReference>
<dbReference type="InterPro" id="IPR011009">
    <property type="entry name" value="Kinase-like_dom_sf"/>
</dbReference>
<keyword evidence="7" id="KW-0067">ATP-binding</keyword>
<accession>A0A3R7A8C6</accession>
<comment type="caution">
    <text evidence="12">The sequence shown here is derived from an EMBL/GenBank/DDBJ whole genome shotgun (WGS) entry which is preliminary data.</text>
</comment>
<dbReference type="Pfam" id="PF00069">
    <property type="entry name" value="Pkinase"/>
    <property type="match status" value="1"/>
</dbReference>
<keyword evidence="3" id="KW-0597">Phosphoprotein</keyword>
<evidence type="ECO:0000256" key="1">
    <source>
        <dbReference type="ARBA" id="ARBA00006935"/>
    </source>
</evidence>
<evidence type="ECO:0000256" key="6">
    <source>
        <dbReference type="ARBA" id="ARBA00022777"/>
    </source>
</evidence>
<dbReference type="InterPro" id="IPR008271">
    <property type="entry name" value="Ser/Thr_kinase_AS"/>
</dbReference>
<dbReference type="GO" id="GO:0005524">
    <property type="term" value="F:ATP binding"/>
    <property type="evidence" value="ECO:0007669"/>
    <property type="project" value="UniProtKB-KW"/>
</dbReference>
<comment type="similarity">
    <text evidence="1">Belongs to the protein kinase superfamily. AGC Ser/Thr protein kinase family. RAC subfamily.</text>
</comment>
<evidence type="ECO:0000313" key="12">
    <source>
        <dbReference type="EMBL" id="RHY88701.1"/>
    </source>
</evidence>
<keyword evidence="6" id="KW-0418">Kinase</keyword>
<feature type="region of interest" description="Disordered" evidence="8">
    <location>
        <begin position="14"/>
        <end position="40"/>
    </location>
</feature>
<name>A0A3R7A8C6_APHAT</name>
<evidence type="ECO:0000256" key="8">
    <source>
        <dbReference type="SAM" id="MobiDB-lite"/>
    </source>
</evidence>
<gene>
    <name evidence="12" type="ORF">DYB35_001927</name>
</gene>
<proteinExistence type="inferred from homology"/>
<evidence type="ECO:0000259" key="11">
    <source>
        <dbReference type="PROSITE" id="PS51285"/>
    </source>
</evidence>
<keyword evidence="2" id="KW-0723">Serine/threonine-protein kinase</keyword>
<dbReference type="PROSITE" id="PS51285">
    <property type="entry name" value="AGC_KINASE_CTER"/>
    <property type="match status" value="1"/>
</dbReference>
<dbReference type="PROSITE" id="PS50003">
    <property type="entry name" value="PH_DOMAIN"/>
    <property type="match status" value="1"/>
</dbReference>
<dbReference type="FunFam" id="1.10.510.10:FF:000048">
    <property type="entry name" value="Protein kinase C"/>
    <property type="match status" value="1"/>
</dbReference>
<keyword evidence="5" id="KW-0547">Nucleotide-binding</keyword>
<keyword evidence="4" id="KW-0808">Transferase</keyword>
<evidence type="ECO:0000313" key="13">
    <source>
        <dbReference type="Proteomes" id="UP000285712"/>
    </source>
</evidence>
<dbReference type="InterPro" id="IPR000961">
    <property type="entry name" value="AGC-kinase_C"/>
</dbReference>
<dbReference type="PANTHER" id="PTHR24351">
    <property type="entry name" value="RIBOSOMAL PROTEIN S6 KINASE"/>
    <property type="match status" value="1"/>
</dbReference>
<evidence type="ECO:0000259" key="9">
    <source>
        <dbReference type="PROSITE" id="PS50003"/>
    </source>
</evidence>
<evidence type="ECO:0000256" key="2">
    <source>
        <dbReference type="ARBA" id="ARBA00022527"/>
    </source>
</evidence>
<evidence type="ECO:0000259" key="10">
    <source>
        <dbReference type="PROSITE" id="PS50011"/>
    </source>
</evidence>
<evidence type="ECO:0008006" key="14">
    <source>
        <dbReference type="Google" id="ProtNLM"/>
    </source>
</evidence>
<protein>
    <recommendedName>
        <fullName evidence="14">AGC protein kinase</fullName>
    </recommendedName>
</protein>
<dbReference type="PROSITE" id="PS50011">
    <property type="entry name" value="PROTEIN_KINASE_DOM"/>
    <property type="match status" value="1"/>
</dbReference>
<feature type="domain" description="Protein kinase" evidence="10">
    <location>
        <begin position="218"/>
        <end position="559"/>
    </location>
</feature>
<dbReference type="Gene3D" id="3.30.200.20">
    <property type="entry name" value="Phosphorylase Kinase, domain 1"/>
    <property type="match status" value="1"/>
</dbReference>
<dbReference type="Gene3D" id="1.10.510.10">
    <property type="entry name" value="Transferase(Phosphotransferase) domain 1"/>
    <property type="match status" value="1"/>
</dbReference>
<feature type="region of interest" description="Disordered" evidence="8">
    <location>
        <begin position="688"/>
        <end position="709"/>
    </location>
</feature>
<feature type="domain" description="AGC-kinase C-terminal" evidence="11">
    <location>
        <begin position="560"/>
        <end position="636"/>
    </location>
</feature>
<dbReference type="Proteomes" id="UP000285712">
    <property type="component" value="Unassembled WGS sequence"/>
</dbReference>
<dbReference type="GO" id="GO:0004674">
    <property type="term" value="F:protein serine/threonine kinase activity"/>
    <property type="evidence" value="ECO:0007669"/>
    <property type="project" value="UniProtKB-KW"/>
</dbReference>
<sequence length="825" mass="92687">MSFAHRLNTFKTLGTRDSSASTSSSSVVQTRPGGPGRRVASVLDKSKPSVIDVTCPTTEVEWEGYLYKQSKIVKTWTPRYVTLKDGLISYYKSKKHAVERTQNRGSWSVSAVQKTIPSTGFGGSKLHASTLGFSIVTTNQLLVHFVAISPAEREMWLHMLEKCCAAAKVQTNVAEGLDEASRPSESYFHLDPSEASVMLYCTSSSSYHPIICDVVVFIRVLSDVGVPDLMTALPVFVQHLSQDVELKFNFDPFDAAKYAFCHGVYYAREGFVHFVSLFRQCFALVEASTLPTLTAKDPEIIELVAPQQLTRLSSKEAAMPGRLHVRFNFSPSGRISRLSVYFKQDKSLAPVPTACVRSRTLYTLASHPQNFHLCYKTKRSLLLSFRDLNILGVLGQGFLAVERARFYAAELALAFAYLHTHGIIYRDLKPDNIMLDQEGHIRLVDFGISKQLFQEESTGTLAGSPAYIAPEQLNVQNPLYGYAADWWSWGVMLYEMLYGSTPFHDNNVSVMYRNITDADIKYDNHFDLDEEAVDLLQHVLVRDPATRLTFAQIQAHPFFASVDWVLLLQKQVPPPYVPMTRDVFDHVAQHFRKMNVNSLDDTPTIGVMSSTSTKESDQQHFDEFSFCYERPDVRDEAYDLMIQVKETFANDARPAISTVLEHQTSEEILDDDNDMDPEVDLVISELSDIPTSEQDQASGDHDDESLDGKDASRCVAKQLGRSEKVVREMWKLYLSDRSVVAATVAANRANHKTTVPTTRLVINGIQEFVRNRRLEYERTVTIDVLRFLEAKGYVDVDIDSSRAIKPSREVCRGSWNALGTDVGAA</sequence>
<dbReference type="Gene3D" id="2.30.29.30">
    <property type="entry name" value="Pleckstrin-homology domain (PH domain)/Phosphotyrosine-binding domain (PTB)"/>
    <property type="match status" value="1"/>
</dbReference>
<reference evidence="12 13" key="1">
    <citation type="submission" date="2018-08" db="EMBL/GenBank/DDBJ databases">
        <title>Aphanomyces genome sequencing and annotation.</title>
        <authorList>
            <person name="Minardi D."/>
            <person name="Oidtmann B."/>
            <person name="Van Der Giezen M."/>
            <person name="Studholme D.J."/>
        </authorList>
    </citation>
    <scope>NUCLEOTIDE SEQUENCE [LARGE SCALE GENOMIC DNA]</scope>
    <source>
        <strain evidence="12 13">Sv</strain>
    </source>
</reference>